<sequence length="140" mass="16047">MNYKVVYFTRTGRSKRIAGEISNKLNCENIQITDNFNWKGLLGFIKGGYYVLKNKNVDIKMNHNLSNYDELIVVTPLWAGKITPAIRKFLENVSLSRVHLVVTSNGSKLIDRKGYKSVSDIVEKDHNEEDVINNLINNFL</sequence>
<organism evidence="1 2">
    <name type="scientific">Clostridium weizhouense</name>
    <dbReference type="NCBI Taxonomy" id="2859781"/>
    <lineage>
        <taxon>Bacteria</taxon>
        <taxon>Bacillati</taxon>
        <taxon>Bacillota</taxon>
        <taxon>Clostridia</taxon>
        <taxon>Eubacteriales</taxon>
        <taxon>Clostridiaceae</taxon>
        <taxon>Clostridium</taxon>
    </lineage>
</organism>
<reference evidence="1 2" key="1">
    <citation type="submission" date="2021-07" db="EMBL/GenBank/DDBJ databases">
        <title>Clostridium weizhouense sp. nov., an anaerobic bacterium isolated from activated sludge of Petroleum wastewater.</title>
        <authorList>
            <person name="Li Q."/>
        </authorList>
    </citation>
    <scope>NUCLEOTIDE SEQUENCE [LARGE SCALE GENOMIC DNA]</scope>
    <source>
        <strain evidence="1 2">YB-6</strain>
    </source>
</reference>
<dbReference type="RefSeq" id="WP_219780873.1">
    <property type="nucleotide sequence ID" value="NZ_JAHXPT010000014.1"/>
</dbReference>
<dbReference type="EMBL" id="JAHXPT010000014">
    <property type="protein sequence ID" value="MBW6411405.1"/>
    <property type="molecule type" value="Genomic_DNA"/>
</dbReference>
<protein>
    <submittedName>
        <fullName evidence="1">Flavodoxin domain-containing protein</fullName>
    </submittedName>
</protein>
<name>A0ABS7AUP7_9CLOT</name>
<proteinExistence type="predicted"/>
<gene>
    <name evidence="1" type="ORF">KYD98_15040</name>
</gene>
<accession>A0ABS7AUP7</accession>
<keyword evidence="2" id="KW-1185">Reference proteome</keyword>
<dbReference type="InterPro" id="IPR029039">
    <property type="entry name" value="Flavoprotein-like_sf"/>
</dbReference>
<dbReference type="SUPFAM" id="SSF52218">
    <property type="entry name" value="Flavoproteins"/>
    <property type="match status" value="1"/>
</dbReference>
<evidence type="ECO:0000313" key="2">
    <source>
        <dbReference type="Proteomes" id="UP001519921"/>
    </source>
</evidence>
<dbReference type="Proteomes" id="UP001519921">
    <property type="component" value="Unassembled WGS sequence"/>
</dbReference>
<dbReference type="Gene3D" id="3.40.50.360">
    <property type="match status" value="1"/>
</dbReference>
<evidence type="ECO:0000313" key="1">
    <source>
        <dbReference type="EMBL" id="MBW6411405.1"/>
    </source>
</evidence>
<comment type="caution">
    <text evidence="1">The sequence shown here is derived from an EMBL/GenBank/DDBJ whole genome shotgun (WGS) entry which is preliminary data.</text>
</comment>